<proteinExistence type="predicted"/>
<sequence>MSATKRGSGNPWPPPSVKCRPPRSLYRKKPSPMWLRQQVNLNPNSLLDSTQPLPILSSRESNLPQLRSKPLQYFQKPDPPKQLLTLQVVQRPIQTESIPPIRLRNLWCNLPNHPIPNHLLNIRLSRSQQFQNTSHSLHIRAFSLLRKQLRQVYSQLRIHPRVFHRQRGYTLQDTAASTQVPPHAHARPLQRRYGKHFQIWCIPCKGPK</sequence>
<organism evidence="2 3">
    <name type="scientific">Immersiella caudata</name>
    <dbReference type="NCBI Taxonomy" id="314043"/>
    <lineage>
        <taxon>Eukaryota</taxon>
        <taxon>Fungi</taxon>
        <taxon>Dikarya</taxon>
        <taxon>Ascomycota</taxon>
        <taxon>Pezizomycotina</taxon>
        <taxon>Sordariomycetes</taxon>
        <taxon>Sordariomycetidae</taxon>
        <taxon>Sordariales</taxon>
        <taxon>Lasiosphaeriaceae</taxon>
        <taxon>Immersiella</taxon>
    </lineage>
</organism>
<evidence type="ECO:0000313" key="3">
    <source>
        <dbReference type="Proteomes" id="UP001175000"/>
    </source>
</evidence>
<name>A0AA39WLM0_9PEZI</name>
<evidence type="ECO:0000313" key="2">
    <source>
        <dbReference type="EMBL" id="KAK0617669.1"/>
    </source>
</evidence>
<gene>
    <name evidence="2" type="ORF">B0T14DRAFT_274096</name>
</gene>
<evidence type="ECO:0000256" key="1">
    <source>
        <dbReference type="SAM" id="MobiDB-lite"/>
    </source>
</evidence>
<dbReference type="EMBL" id="JAULSU010000005">
    <property type="protein sequence ID" value="KAK0617669.1"/>
    <property type="molecule type" value="Genomic_DNA"/>
</dbReference>
<reference evidence="2" key="1">
    <citation type="submission" date="2023-06" db="EMBL/GenBank/DDBJ databases">
        <title>Genome-scale phylogeny and comparative genomics of the fungal order Sordariales.</title>
        <authorList>
            <consortium name="Lawrence Berkeley National Laboratory"/>
            <person name="Hensen N."/>
            <person name="Bonometti L."/>
            <person name="Westerberg I."/>
            <person name="Brannstrom I.O."/>
            <person name="Guillou S."/>
            <person name="Cros-Aarteil S."/>
            <person name="Calhoun S."/>
            <person name="Haridas S."/>
            <person name="Kuo A."/>
            <person name="Mondo S."/>
            <person name="Pangilinan J."/>
            <person name="Riley R."/>
            <person name="Labutti K."/>
            <person name="Andreopoulos B."/>
            <person name="Lipzen A."/>
            <person name="Chen C."/>
            <person name="Yanf M."/>
            <person name="Daum C."/>
            <person name="Ng V."/>
            <person name="Clum A."/>
            <person name="Steindorff A."/>
            <person name="Ohm R."/>
            <person name="Martin F."/>
            <person name="Silar P."/>
            <person name="Natvig D."/>
            <person name="Lalanne C."/>
            <person name="Gautier V."/>
            <person name="Ament-Velasquez S.L."/>
            <person name="Kruys A."/>
            <person name="Hutchinson M.I."/>
            <person name="Powell A.J."/>
            <person name="Barry K."/>
            <person name="Miller A.N."/>
            <person name="Grigoriev I.V."/>
            <person name="Debuchy R."/>
            <person name="Gladieux P."/>
            <person name="Thoren M.H."/>
            <person name="Johannesson H."/>
        </authorList>
    </citation>
    <scope>NUCLEOTIDE SEQUENCE</scope>
    <source>
        <strain evidence="2">CBS 606.72</strain>
    </source>
</reference>
<protein>
    <submittedName>
        <fullName evidence="2">Uncharacterized protein</fullName>
    </submittedName>
</protein>
<comment type="caution">
    <text evidence="2">The sequence shown here is derived from an EMBL/GenBank/DDBJ whole genome shotgun (WGS) entry which is preliminary data.</text>
</comment>
<feature type="region of interest" description="Disordered" evidence="1">
    <location>
        <begin position="1"/>
        <end position="31"/>
    </location>
</feature>
<dbReference type="AlphaFoldDB" id="A0AA39WLM0"/>
<keyword evidence="3" id="KW-1185">Reference proteome</keyword>
<dbReference type="Proteomes" id="UP001175000">
    <property type="component" value="Unassembled WGS sequence"/>
</dbReference>
<accession>A0AA39WLM0</accession>